<dbReference type="STRING" id="1798382.A3D77_04620"/>
<evidence type="ECO:0000313" key="2">
    <source>
        <dbReference type="EMBL" id="OGG12593.1"/>
    </source>
</evidence>
<reference evidence="2 3" key="1">
    <citation type="journal article" date="2016" name="Nat. Commun.">
        <title>Thousands of microbial genomes shed light on interconnected biogeochemical processes in an aquifer system.</title>
        <authorList>
            <person name="Anantharaman K."/>
            <person name="Brown C.T."/>
            <person name="Hug L.A."/>
            <person name="Sharon I."/>
            <person name="Castelle C.J."/>
            <person name="Probst A.J."/>
            <person name="Thomas B.C."/>
            <person name="Singh A."/>
            <person name="Wilkins M.J."/>
            <person name="Karaoz U."/>
            <person name="Brodie E.L."/>
            <person name="Williams K.H."/>
            <person name="Hubbard S.S."/>
            <person name="Banfield J.F."/>
        </authorList>
    </citation>
    <scope>NUCLEOTIDE SEQUENCE [LARGE SCALE GENOMIC DNA]</scope>
</reference>
<dbReference type="InterPro" id="IPR007345">
    <property type="entry name" value="Polysacch_pyruvyl_Trfase"/>
</dbReference>
<dbReference type="Pfam" id="PF04230">
    <property type="entry name" value="PS_pyruv_trans"/>
    <property type="match status" value="1"/>
</dbReference>
<dbReference type="PANTHER" id="PTHR36836:SF1">
    <property type="entry name" value="COLANIC ACID BIOSYNTHESIS PROTEIN WCAK"/>
    <property type="match status" value="1"/>
</dbReference>
<accession>A0A1F5ZJR6</accession>
<dbReference type="EMBL" id="MFJL01000044">
    <property type="protein sequence ID" value="OGG12593.1"/>
    <property type="molecule type" value="Genomic_DNA"/>
</dbReference>
<sequence length="405" mass="46176">MKNKNQMTILIPNAASPLNAGDLMILKSMLTLIKKEYTLKNLKIHSFDPIQLSNKIKIPCYKSLSYYLGFEKKYHLLRIKRFFQFFLCILRLKLFKNVNQDANNPIDAIISDYKNADSIMLTGGGYFRSQKGMLQSLSLLLEILPLRLSIILKKKIIVYPISFGPFAYSWQENYVAHLLKKADVVMVRESISYKKLLGYRLENIVLTSDLALLSTPNFKTASESNEIGFTVRSWLDSEKQDEFNLSIASSILKFSKKHDVKVRPIVQVSASKYNENDAVVTYKICRMLKKEKVKVLSPRVVSDGSSPEKAYKNLSFLIGMRLHSVLIAATQGVVSCAIEYEHKTKGILSDLGMSKFIVSCEDANEHNLYPMLENAYKNRANTRKNMITSLNKIRTTQTKKILAIN</sequence>
<organism evidence="2 3">
    <name type="scientific">Candidatus Gottesmanbacteria bacterium RIFCSPHIGHO2_02_FULL_39_11</name>
    <dbReference type="NCBI Taxonomy" id="1798382"/>
    <lineage>
        <taxon>Bacteria</taxon>
        <taxon>Candidatus Gottesmaniibacteriota</taxon>
    </lineage>
</organism>
<dbReference type="PANTHER" id="PTHR36836">
    <property type="entry name" value="COLANIC ACID BIOSYNTHESIS PROTEIN WCAK"/>
    <property type="match status" value="1"/>
</dbReference>
<dbReference type="Proteomes" id="UP000176923">
    <property type="component" value="Unassembled WGS sequence"/>
</dbReference>
<evidence type="ECO:0000259" key="1">
    <source>
        <dbReference type="Pfam" id="PF04230"/>
    </source>
</evidence>
<name>A0A1F5ZJR6_9BACT</name>
<gene>
    <name evidence="2" type="ORF">A3D77_04620</name>
</gene>
<comment type="caution">
    <text evidence="2">The sequence shown here is derived from an EMBL/GenBank/DDBJ whole genome shotgun (WGS) entry which is preliminary data.</text>
</comment>
<feature type="domain" description="Polysaccharide pyruvyl transferase" evidence="1">
    <location>
        <begin position="19"/>
        <end position="342"/>
    </location>
</feature>
<protein>
    <recommendedName>
        <fullName evidence="1">Polysaccharide pyruvyl transferase domain-containing protein</fullName>
    </recommendedName>
</protein>
<dbReference type="AlphaFoldDB" id="A0A1F5ZJR6"/>
<evidence type="ECO:0000313" key="3">
    <source>
        <dbReference type="Proteomes" id="UP000176923"/>
    </source>
</evidence>
<proteinExistence type="predicted"/>